<organism evidence="1 2">
    <name type="scientific">Pseudonocardia hierapolitana</name>
    <dbReference type="NCBI Taxonomy" id="1128676"/>
    <lineage>
        <taxon>Bacteria</taxon>
        <taxon>Bacillati</taxon>
        <taxon>Actinomycetota</taxon>
        <taxon>Actinomycetes</taxon>
        <taxon>Pseudonocardiales</taxon>
        <taxon>Pseudonocardiaceae</taxon>
        <taxon>Pseudonocardia</taxon>
    </lineage>
</organism>
<dbReference type="RefSeq" id="WP_147260285.1">
    <property type="nucleotide sequence ID" value="NZ_VIWU01000001.1"/>
</dbReference>
<evidence type="ECO:0000313" key="1">
    <source>
        <dbReference type="EMBL" id="TWF81873.1"/>
    </source>
</evidence>
<dbReference type="Proteomes" id="UP000321261">
    <property type="component" value="Unassembled WGS sequence"/>
</dbReference>
<comment type="caution">
    <text evidence="1">The sequence shown here is derived from an EMBL/GenBank/DDBJ whole genome shotgun (WGS) entry which is preliminary data.</text>
</comment>
<dbReference type="AlphaFoldDB" id="A0A561T435"/>
<evidence type="ECO:0000313" key="2">
    <source>
        <dbReference type="Proteomes" id="UP000321261"/>
    </source>
</evidence>
<proteinExistence type="predicted"/>
<accession>A0A561T435</accession>
<keyword evidence="2" id="KW-1185">Reference proteome</keyword>
<dbReference type="OrthoDB" id="3572298at2"/>
<reference evidence="1 2" key="1">
    <citation type="submission" date="2019-06" db="EMBL/GenBank/DDBJ databases">
        <title>Sequencing the genomes of 1000 actinobacteria strains.</title>
        <authorList>
            <person name="Klenk H.-P."/>
        </authorList>
    </citation>
    <scope>NUCLEOTIDE SEQUENCE [LARGE SCALE GENOMIC DNA]</scope>
    <source>
        <strain evidence="1 2">DSM 45671</strain>
    </source>
</reference>
<gene>
    <name evidence="1" type="ORF">FHX44_117818</name>
</gene>
<dbReference type="EMBL" id="VIWU01000001">
    <property type="protein sequence ID" value="TWF81873.1"/>
    <property type="molecule type" value="Genomic_DNA"/>
</dbReference>
<protein>
    <submittedName>
        <fullName evidence="1">Uncharacterized protein</fullName>
    </submittedName>
</protein>
<sequence length="123" mass="13903">MSIEHARCYIVTCDTCHTTFDETGADYVVHFDTPDEAISYITEHGWTLTDTGEPRCHRCTAAIHCARDGHDYSPWHPCACHGRVPDHALYGCGLFRYCHDCDHHETATLADLPTVEEPHTFGR</sequence>
<name>A0A561T435_9PSEU</name>